<accession>A0A0M8MQZ9</accession>
<feature type="transmembrane region" description="Helical" evidence="1">
    <location>
        <begin position="94"/>
        <end position="113"/>
    </location>
</feature>
<evidence type="ECO:0000256" key="1">
    <source>
        <dbReference type="SAM" id="Phobius"/>
    </source>
</evidence>
<proteinExistence type="predicted"/>
<dbReference type="GeneID" id="28729213"/>
<dbReference type="Proteomes" id="UP000037751">
    <property type="component" value="Unassembled WGS sequence"/>
</dbReference>
<dbReference type="RefSeq" id="XP_017990196.1">
    <property type="nucleotide sequence ID" value="XM_018137337.1"/>
</dbReference>
<name>A0A0M8MQZ9_9BASI</name>
<dbReference type="EMBL" id="LGAV01000011">
    <property type="protein sequence ID" value="KOS12564.1"/>
    <property type="molecule type" value="Genomic_DNA"/>
</dbReference>
<evidence type="ECO:0000313" key="2">
    <source>
        <dbReference type="EMBL" id="KOS12564.1"/>
    </source>
</evidence>
<keyword evidence="1" id="KW-1133">Transmembrane helix</keyword>
<keyword evidence="1" id="KW-0812">Transmembrane</keyword>
<organism evidence="2 3">
    <name type="scientific">Malassezia pachydermatis</name>
    <dbReference type="NCBI Taxonomy" id="77020"/>
    <lineage>
        <taxon>Eukaryota</taxon>
        <taxon>Fungi</taxon>
        <taxon>Dikarya</taxon>
        <taxon>Basidiomycota</taxon>
        <taxon>Ustilaginomycotina</taxon>
        <taxon>Malasseziomycetes</taxon>
        <taxon>Malasseziales</taxon>
        <taxon>Malasseziaceae</taxon>
        <taxon>Malassezia</taxon>
    </lineage>
</organism>
<reference evidence="2 3" key="1">
    <citation type="submission" date="2015-07" db="EMBL/GenBank/DDBJ databases">
        <title>Draft Genome Sequence of Malassezia furfur CBS1878 and Malassezia pachydermatis CBS1879.</title>
        <authorList>
            <person name="Triana S."/>
            <person name="Ohm R."/>
            <person name="Gonzalez A."/>
            <person name="DeCock H."/>
            <person name="Restrepo S."/>
            <person name="Celis A."/>
        </authorList>
    </citation>
    <scope>NUCLEOTIDE SEQUENCE [LARGE SCALE GENOMIC DNA]</scope>
    <source>
        <strain evidence="2 3">CBS 1879</strain>
    </source>
</reference>
<dbReference type="AlphaFoldDB" id="A0A0M8MQZ9"/>
<gene>
    <name evidence="2" type="ORF">Malapachy_2851</name>
</gene>
<keyword evidence="3" id="KW-1185">Reference proteome</keyword>
<protein>
    <submittedName>
        <fullName evidence="2">Uncharacterized protein</fullName>
    </submittedName>
</protein>
<evidence type="ECO:0000313" key="3">
    <source>
        <dbReference type="Proteomes" id="UP000037751"/>
    </source>
</evidence>
<comment type="caution">
    <text evidence="2">The sequence shown here is derived from an EMBL/GenBank/DDBJ whole genome shotgun (WGS) entry which is preliminary data.</text>
</comment>
<sequence length="197" mass="22553">MAMHEVPTYPHTPLAFPASTYDLRYGLGLQRVDPQLDASYRPFADSHERKPYLYDLQDTLVHYNIGTPIDLLSQPRPIYFTDSVQQKMNLQEHFLMILIAGCIVASSFAYFFLERILRRAGVYPSMPVFSKQELVANYDATLSSYSAAQAHWQSAWDTHLGPRWRSLWQWCSQHLAYAASKLSPSLQPGALRPFSHA</sequence>
<dbReference type="VEuPathDB" id="FungiDB:Malapachy_2851"/>
<keyword evidence="1" id="KW-0472">Membrane</keyword>